<dbReference type="FunFam" id="2.160.20.10:FF:000049">
    <property type="entry name" value="Putative exo-beta-1,3-glucanase"/>
    <property type="match status" value="1"/>
</dbReference>
<dbReference type="InterPro" id="IPR012334">
    <property type="entry name" value="Pectin_lyas_fold"/>
</dbReference>
<dbReference type="Proteomes" id="UP001302745">
    <property type="component" value="Unassembled WGS sequence"/>
</dbReference>
<feature type="signal peptide" evidence="3">
    <location>
        <begin position="1"/>
        <end position="19"/>
    </location>
</feature>
<evidence type="ECO:0000256" key="2">
    <source>
        <dbReference type="SAM" id="Phobius"/>
    </source>
</evidence>
<evidence type="ECO:0000259" key="4">
    <source>
        <dbReference type="Pfam" id="PF12708"/>
    </source>
</evidence>
<evidence type="ECO:0000256" key="1">
    <source>
        <dbReference type="SAM" id="MobiDB-lite"/>
    </source>
</evidence>
<feature type="compositionally biased region" description="Polar residues" evidence="1">
    <location>
        <begin position="33"/>
        <end position="43"/>
    </location>
</feature>
<dbReference type="SUPFAM" id="SSF51126">
    <property type="entry name" value="Pectin lyase-like"/>
    <property type="match status" value="2"/>
</dbReference>
<dbReference type="PANTHER" id="PTHR33928:SF2">
    <property type="entry name" value="PECTATE LYASE SUPERFAMILY PROTEIN DOMAIN-CONTAINING PROTEIN-RELATED"/>
    <property type="match status" value="1"/>
</dbReference>
<accession>A0AAN6VMP5</accession>
<keyword evidence="2" id="KW-1133">Transmembrane helix</keyword>
<dbReference type="InterPro" id="IPR024535">
    <property type="entry name" value="RHGA/B-epi-like_pectate_lyase"/>
</dbReference>
<dbReference type="GO" id="GO:0004650">
    <property type="term" value="F:polygalacturonase activity"/>
    <property type="evidence" value="ECO:0007669"/>
    <property type="project" value="InterPro"/>
</dbReference>
<evidence type="ECO:0000256" key="3">
    <source>
        <dbReference type="SAM" id="SignalP"/>
    </source>
</evidence>
<feature type="transmembrane region" description="Helical" evidence="2">
    <location>
        <begin position="832"/>
        <end position="853"/>
    </location>
</feature>
<dbReference type="Gene3D" id="2.160.20.10">
    <property type="entry name" value="Single-stranded right-handed beta-helix, Pectin lyase-like"/>
    <property type="match status" value="2"/>
</dbReference>
<dbReference type="AlphaFoldDB" id="A0AAN6VMP5"/>
<feature type="region of interest" description="Disordered" evidence="1">
    <location>
        <begin position="807"/>
        <end position="829"/>
    </location>
</feature>
<keyword evidence="2" id="KW-0472">Membrane</keyword>
<keyword evidence="6" id="KW-1185">Reference proteome</keyword>
<proteinExistence type="predicted"/>
<evidence type="ECO:0000313" key="5">
    <source>
        <dbReference type="EMBL" id="KAK4153611.1"/>
    </source>
</evidence>
<name>A0AAN6VMP5_9PEZI</name>
<dbReference type="InterPro" id="IPR039279">
    <property type="entry name" value="QRT3-like"/>
</dbReference>
<feature type="chain" id="PRO_5043003795" evidence="3">
    <location>
        <begin position="20"/>
        <end position="854"/>
    </location>
</feature>
<protein>
    <submittedName>
        <fullName evidence="5">Glucan 1,3-beta-glucosidase</fullName>
    </submittedName>
</protein>
<feature type="region of interest" description="Disordered" evidence="1">
    <location>
        <begin position="19"/>
        <end position="43"/>
    </location>
</feature>
<comment type="caution">
    <text evidence="5">The sequence shown here is derived from an EMBL/GenBank/DDBJ whole genome shotgun (WGS) entry which is preliminary data.</text>
</comment>
<organism evidence="5 6">
    <name type="scientific">Chaetomidium leptoderma</name>
    <dbReference type="NCBI Taxonomy" id="669021"/>
    <lineage>
        <taxon>Eukaryota</taxon>
        <taxon>Fungi</taxon>
        <taxon>Dikarya</taxon>
        <taxon>Ascomycota</taxon>
        <taxon>Pezizomycotina</taxon>
        <taxon>Sordariomycetes</taxon>
        <taxon>Sordariomycetidae</taxon>
        <taxon>Sordariales</taxon>
        <taxon>Chaetomiaceae</taxon>
        <taxon>Chaetomidium</taxon>
    </lineage>
</organism>
<keyword evidence="2" id="KW-0812">Transmembrane</keyword>
<dbReference type="CDD" id="cd23668">
    <property type="entry name" value="GH55_beta13glucanase-like"/>
    <property type="match status" value="1"/>
</dbReference>
<dbReference type="InterPro" id="IPR011050">
    <property type="entry name" value="Pectin_lyase_fold/virulence"/>
</dbReference>
<reference evidence="5" key="2">
    <citation type="submission" date="2023-05" db="EMBL/GenBank/DDBJ databases">
        <authorList>
            <consortium name="Lawrence Berkeley National Laboratory"/>
            <person name="Steindorff A."/>
            <person name="Hensen N."/>
            <person name="Bonometti L."/>
            <person name="Westerberg I."/>
            <person name="Brannstrom I.O."/>
            <person name="Guillou S."/>
            <person name="Cros-Aarteil S."/>
            <person name="Calhoun S."/>
            <person name="Haridas S."/>
            <person name="Kuo A."/>
            <person name="Mondo S."/>
            <person name="Pangilinan J."/>
            <person name="Riley R."/>
            <person name="Labutti K."/>
            <person name="Andreopoulos B."/>
            <person name="Lipzen A."/>
            <person name="Chen C."/>
            <person name="Yanf M."/>
            <person name="Daum C."/>
            <person name="Ng V."/>
            <person name="Clum A."/>
            <person name="Ohm R."/>
            <person name="Martin F."/>
            <person name="Silar P."/>
            <person name="Natvig D."/>
            <person name="Lalanne C."/>
            <person name="Gautier V."/>
            <person name="Ament-Velasquez S.L."/>
            <person name="Kruys A."/>
            <person name="Hutchinson M.I."/>
            <person name="Powell A.J."/>
            <person name="Barry K."/>
            <person name="Miller A.N."/>
            <person name="Grigoriev I.V."/>
            <person name="Debuchy R."/>
            <person name="Gladieux P."/>
            <person name="Thoren M.H."/>
            <person name="Johannesson H."/>
        </authorList>
    </citation>
    <scope>NUCLEOTIDE SEQUENCE</scope>
    <source>
        <strain evidence="5">CBS 538.74</strain>
    </source>
</reference>
<gene>
    <name evidence="5" type="ORF">C8A00DRAFT_15192</name>
</gene>
<feature type="domain" description="Rhamnogalacturonase A/B/Epimerase-like pectate lyase" evidence="4">
    <location>
        <begin position="66"/>
        <end position="281"/>
    </location>
</feature>
<keyword evidence="3" id="KW-0732">Signal</keyword>
<feature type="compositionally biased region" description="Gly residues" evidence="1">
    <location>
        <begin position="807"/>
        <end position="819"/>
    </location>
</feature>
<evidence type="ECO:0000313" key="6">
    <source>
        <dbReference type="Proteomes" id="UP001302745"/>
    </source>
</evidence>
<sequence length="854" mass="88978">MRTTLLWATTLLLTAVSSATQPPPDIQKRKSCQGPTAGNPQTWWRAQIGHNGTTPYAADSTFEYYRTAVQYGADSSGKEDSSDAFNAAIDAWNRTGNTVTTLPAYIYVPPGTYLIKKPIQMLVNTYLIGDPLDLPTLVADPALDSNPVILGYDDHQGEGSATKNFYMAVRNFKIDTTRIASSVGARAIEWSVSQGCSLTNIHVNMPRSSGHIGLTMDMGGSGKIISDCSFTGGAIGLQIANQQYMLKGLSFNGCGVGIFIVRSWVTTIQGCSFTDCNYGVDTATTNSTGTLSIVDSSVSRCTAGVNAYMSGDGQGSLVLDNFAVSDAVAVKSSSGSTLLQGSVPDGKVWVMGNTNPEGYQSGKTFPIHRPPALLVGGKYFTAPLPQYEKYDISQVVSVKEDPEHPVFGDNSHDDGPSINAILSKHANCKIVFFPQGIYRTNSTIFVPAGSRLVGEVFSTISGAGAHFSNPSAPQPILKLGNPGDRGTAQLSDLLISVSAPLPGAILVQINMASPGDGDATDPGSSVVGLWNCVLRVGGSADTLVTTQCGAPDPSTCKAAFALLHVTRSASAYLEDVWGWVADHGLDHKATDPPQNIAVGRGALIESGSGGAGGGGGGPTWLVGTSFEHCVLYQYALHGAANVYVGQHQTESPYWQGKGTPLRAPAPWDVDAAYGDPGFGNCEGDDVDDDNKDACHRAWAMHVSNTTDTVIHGSAMWSFYNGMNDGLYSDPQCTLTGGICQRNMAFVEGAKGMWWFSMSSKSAENLLVDAGTGEAGDGSMVVTSQRDNPGSWGAAVAAYLMNTGGSGGGGGGGGGDGNGDGGDEDSGGQRGSVSGLGLVVTVVGVLSAMIYVGWV</sequence>
<dbReference type="EMBL" id="MU856935">
    <property type="protein sequence ID" value="KAK4153611.1"/>
    <property type="molecule type" value="Genomic_DNA"/>
</dbReference>
<dbReference type="Pfam" id="PF12708">
    <property type="entry name" value="Pect-lyase_RHGA_epim"/>
    <property type="match status" value="1"/>
</dbReference>
<dbReference type="PANTHER" id="PTHR33928">
    <property type="entry name" value="POLYGALACTURONASE QRT3"/>
    <property type="match status" value="1"/>
</dbReference>
<reference evidence="5" key="1">
    <citation type="journal article" date="2023" name="Mol. Phylogenet. Evol.">
        <title>Genome-scale phylogeny and comparative genomics of the fungal order Sordariales.</title>
        <authorList>
            <person name="Hensen N."/>
            <person name="Bonometti L."/>
            <person name="Westerberg I."/>
            <person name="Brannstrom I.O."/>
            <person name="Guillou S."/>
            <person name="Cros-Aarteil S."/>
            <person name="Calhoun S."/>
            <person name="Haridas S."/>
            <person name="Kuo A."/>
            <person name="Mondo S."/>
            <person name="Pangilinan J."/>
            <person name="Riley R."/>
            <person name="LaButti K."/>
            <person name="Andreopoulos B."/>
            <person name="Lipzen A."/>
            <person name="Chen C."/>
            <person name="Yan M."/>
            <person name="Daum C."/>
            <person name="Ng V."/>
            <person name="Clum A."/>
            <person name="Steindorff A."/>
            <person name="Ohm R.A."/>
            <person name="Martin F."/>
            <person name="Silar P."/>
            <person name="Natvig D.O."/>
            <person name="Lalanne C."/>
            <person name="Gautier V."/>
            <person name="Ament-Velasquez S.L."/>
            <person name="Kruys A."/>
            <person name="Hutchinson M.I."/>
            <person name="Powell A.J."/>
            <person name="Barry K."/>
            <person name="Miller A.N."/>
            <person name="Grigoriev I.V."/>
            <person name="Debuchy R."/>
            <person name="Gladieux P."/>
            <person name="Hiltunen Thoren M."/>
            <person name="Johannesson H."/>
        </authorList>
    </citation>
    <scope>NUCLEOTIDE SEQUENCE</scope>
    <source>
        <strain evidence="5">CBS 538.74</strain>
    </source>
</reference>